<feature type="compositionally biased region" description="Polar residues" evidence="6">
    <location>
        <begin position="80"/>
        <end position="93"/>
    </location>
</feature>
<evidence type="ECO:0000256" key="3">
    <source>
        <dbReference type="ARBA" id="ARBA00022692"/>
    </source>
</evidence>
<gene>
    <name evidence="8" type="ORF">DUNSADRAFT_5535</name>
</gene>
<dbReference type="EMBL" id="MU069646">
    <property type="protein sequence ID" value="KAF5836708.1"/>
    <property type="molecule type" value="Genomic_DNA"/>
</dbReference>
<evidence type="ECO:0000256" key="4">
    <source>
        <dbReference type="ARBA" id="ARBA00022989"/>
    </source>
</evidence>
<dbReference type="Proteomes" id="UP000815325">
    <property type="component" value="Unassembled WGS sequence"/>
</dbReference>
<dbReference type="Pfam" id="PF01940">
    <property type="entry name" value="DUF92"/>
    <property type="match status" value="1"/>
</dbReference>
<keyword evidence="5 7" id="KW-0472">Membrane</keyword>
<keyword evidence="9" id="KW-1185">Reference proteome</keyword>
<dbReference type="PANTHER" id="PTHR13353:SF14">
    <property type="entry name" value="PROTEIN PGR"/>
    <property type="match status" value="1"/>
</dbReference>
<evidence type="ECO:0000256" key="5">
    <source>
        <dbReference type="ARBA" id="ARBA00023136"/>
    </source>
</evidence>
<protein>
    <submittedName>
        <fullName evidence="8">Integral membrane protein DUF92-domain-containing protein</fullName>
    </submittedName>
</protein>
<feature type="compositionally biased region" description="Pro residues" evidence="6">
    <location>
        <begin position="209"/>
        <end position="221"/>
    </location>
</feature>
<feature type="transmembrane region" description="Helical" evidence="7">
    <location>
        <begin position="589"/>
        <end position="611"/>
    </location>
</feature>
<sequence>MQLLGAQGGSFCRANATQHLSSSSSALVAPPCRRFRQHPEHSSNGSISVSTGGQYPLLCGKSFRRLQIQQGAASDPGPEESSSAAGFSPQASLRKSPVDQDPLSVTAFNFTGPSPAHTYNPSSSTSISSPGAANDKHGSAGSSASSFLADSYEDSSNTQSSSTPPPSHSPFTQYHSPPQQRSMPPASASMPANSPPSPSTNGKDAATQPPQPPEPPHPSPHTPSSTHASGSMPGRPHQGDQPQEVDAAMARAQATLSQLESSLDAIPHLHSANISSSELPMPPLSRTSPWTRALAIARNVVLIGGGCMALIASHAFGLAVQLLSAVAGAMGVAYFGHRRGSLSASGAVVAFMVGVGTLCCSMRFAATLLAFFFASSKLTHFKEDVKGKMDDSAKSGGRDWKQVLCNGLVPTCVAVAYGLVAGCVDVPLGPSAQLELWRAKVLTLLGGAYLGWYACCCGDTWASELGPLSRATPRLITSMRPVRRGTNGGVTVLGLAASVAGGTFTGLVFYLAGLVSPTLWIFEAQRATAAAQWQLIPLGMLAGLVGSLVDSLLGATVQFSGFNHETNRVTSTPGPKVTRITGMSVLDNNLVNVVSAAITAALTACAAFWLFGV</sequence>
<reference evidence="8" key="1">
    <citation type="submission" date="2017-08" db="EMBL/GenBank/DDBJ databases">
        <authorList>
            <person name="Polle J.E."/>
            <person name="Barry K."/>
            <person name="Cushman J."/>
            <person name="Schmutz J."/>
            <person name="Tran D."/>
            <person name="Hathwaick L.T."/>
            <person name="Yim W.C."/>
            <person name="Jenkins J."/>
            <person name="Mckie-Krisberg Z.M."/>
            <person name="Prochnik S."/>
            <person name="Lindquist E."/>
            <person name="Dockter R.B."/>
            <person name="Adam C."/>
            <person name="Molina H."/>
            <person name="Bunkerborg J."/>
            <person name="Jin E."/>
            <person name="Buchheim M."/>
            <person name="Magnuson J."/>
        </authorList>
    </citation>
    <scope>NUCLEOTIDE SEQUENCE</scope>
    <source>
        <strain evidence="8">CCAP 19/18</strain>
    </source>
</reference>
<evidence type="ECO:0000313" key="9">
    <source>
        <dbReference type="Proteomes" id="UP000815325"/>
    </source>
</evidence>
<organism evidence="8 9">
    <name type="scientific">Dunaliella salina</name>
    <name type="common">Green alga</name>
    <name type="synonym">Protococcus salinus</name>
    <dbReference type="NCBI Taxonomy" id="3046"/>
    <lineage>
        <taxon>Eukaryota</taxon>
        <taxon>Viridiplantae</taxon>
        <taxon>Chlorophyta</taxon>
        <taxon>core chlorophytes</taxon>
        <taxon>Chlorophyceae</taxon>
        <taxon>CS clade</taxon>
        <taxon>Chlamydomonadales</taxon>
        <taxon>Dunaliellaceae</taxon>
        <taxon>Dunaliella</taxon>
    </lineage>
</organism>
<evidence type="ECO:0000256" key="1">
    <source>
        <dbReference type="ARBA" id="ARBA00004141"/>
    </source>
</evidence>
<feature type="transmembrane region" description="Helical" evidence="7">
    <location>
        <begin position="318"/>
        <end position="336"/>
    </location>
</feature>
<proteinExistence type="inferred from homology"/>
<evidence type="ECO:0000256" key="2">
    <source>
        <dbReference type="ARBA" id="ARBA00009012"/>
    </source>
</evidence>
<feature type="transmembrane region" description="Helical" evidence="7">
    <location>
        <begin position="348"/>
        <end position="373"/>
    </location>
</feature>
<accession>A0ABQ7GQB2</accession>
<dbReference type="InterPro" id="IPR002794">
    <property type="entry name" value="DUF92_TMEM19"/>
</dbReference>
<feature type="transmembrane region" description="Helical" evidence="7">
    <location>
        <begin position="533"/>
        <end position="553"/>
    </location>
</feature>
<keyword evidence="3 7" id="KW-0812">Transmembrane</keyword>
<feature type="compositionally biased region" description="Low complexity" evidence="6">
    <location>
        <begin position="182"/>
        <end position="192"/>
    </location>
</feature>
<comment type="subcellular location">
    <subcellularLocation>
        <location evidence="1">Membrane</location>
        <topology evidence="1">Multi-pass membrane protein</topology>
    </subcellularLocation>
</comment>
<feature type="region of interest" description="Disordered" evidence="6">
    <location>
        <begin position="69"/>
        <end position="247"/>
    </location>
</feature>
<comment type="similarity">
    <text evidence="2">Belongs to the TMEM19 family.</text>
</comment>
<evidence type="ECO:0000256" key="7">
    <source>
        <dbReference type="SAM" id="Phobius"/>
    </source>
</evidence>
<feature type="transmembrane region" description="Helical" evidence="7">
    <location>
        <begin position="489"/>
        <end position="513"/>
    </location>
</feature>
<dbReference type="PANTHER" id="PTHR13353">
    <property type="entry name" value="TRANSMEMBRANE PROTEIN 19"/>
    <property type="match status" value="1"/>
</dbReference>
<keyword evidence="4 7" id="KW-1133">Transmembrane helix</keyword>
<feature type="compositionally biased region" description="Polar residues" evidence="6">
    <location>
        <begin position="106"/>
        <end position="121"/>
    </location>
</feature>
<evidence type="ECO:0000313" key="8">
    <source>
        <dbReference type="EMBL" id="KAF5836708.1"/>
    </source>
</evidence>
<evidence type="ECO:0000256" key="6">
    <source>
        <dbReference type="SAM" id="MobiDB-lite"/>
    </source>
</evidence>
<name>A0ABQ7GQB2_DUNSA</name>
<comment type="caution">
    <text evidence="8">The sequence shown here is derived from an EMBL/GenBank/DDBJ whole genome shotgun (WGS) entry which is preliminary data.</text>
</comment>